<dbReference type="PANTHER" id="PTHR47791">
    <property type="entry name" value="MEIOTICALLY UP-REGULATED GENE 191 PROTEIN"/>
    <property type="match status" value="1"/>
</dbReference>
<sequence>MLPQLPNELIEMVLSHLTRRDLFNFALCSRLLHSLVIPILYSNIELRVVNKFNTKLRKWENLVDPGLTQLLLHDERKYGKYIRRIRVVSGQGDALNVEMEKKIEIDGDSYHAWPGVGQDNRESGLGGEEVSSEGRESEPDEGSEEGSEGKLGGEEQEEEKSDKNGGDEGEEEGEGGRDEKHDEHASVESSIAVDSRPSDTDFAIASQISSLMEIGEAPLTGFKWLLNIDISPDFFQRILVEGLGSKLSTLEILSHGSNLPARKLPEDRLPCLRKLLVRGVYSPQRVAELHYILRASPGLQSFGFGVGEAAIPEADFNSRFRFSDSEIAGIGLENDDFGWGRAPTNWTDFIETCIFKNLQRLPLRELMIEDVGLTPMMAKLLPLGSLRHMSLSGIGSSFGFIEEIDMQKLQLETCNIVYERVGENCLFRHTLEIEYPGIFLLPEGFTEKQKDTLETLIFSVIIPDWKGGWVMITPPKNFEISSEFSKLTEASVPLLMKNTMSKKRLPNGPIPGPQKIFWTLIPISLSGASRLPNLRTLTLTPISTEYRADFVENIFETKIHFKGWVEMYQEQLVKYVEDLVGTYANGYMQEFGIDRRPSLEWIFVIGEENCHFEVGFRIEWSLVNGGLKYDSRITLLPGTDARNSIKTEDMRFRTAQIPLSPQFVEHRRSGITLNSTIGSEPLRYLIHSFETLQSVFFSPERGDYPSAIDWTAAVVQTHAVSALHSILLSPLPKNETLNIIDIYFPDIISFYHTQNVGSLKFQAYDDMLWVVLGWLTGVRFLDAYYYLFPESYNPDFYTYRMDFALRAREFWVYAEKGWDELFCNGGMIWNPNLQPYKNAITNELFISASIQMYTTFPPEFNPPESWFFFGGGGDGGNDKRKGQKRDVAYLEYAVKAYDWFKGSNFTNSAGLVTDGFHMSSYWKRKCDERDEQTYTYNQGVVLSGLRALWEETGNKAYLEDGYQLIESVIESAGKVGEMVRADVLEDHCDSWGWCNQDQQAFKGIFFHHLTAFCSPHPYTKTWKSKDEKHSPELNTHVEKCKTFFPFIGRNSIAAWTTRHRNSSVFGMWWSAPLFEKDPGFTDKLQSGDLEMKRDPKAVDLINTDRGSDWEIGATEAEVQLARSGKVVWEKEPKNGKPTTQMNRMEGDLNDRFLGRTVETQTGGIGVMRAAWEIGSLFL</sequence>
<dbReference type="InterPro" id="IPR008928">
    <property type="entry name" value="6-hairpin_glycosidase_sf"/>
</dbReference>
<evidence type="ECO:0000259" key="2">
    <source>
        <dbReference type="PROSITE" id="PS50181"/>
    </source>
</evidence>
<dbReference type="GO" id="GO:0005975">
    <property type="term" value="P:carbohydrate metabolic process"/>
    <property type="evidence" value="ECO:0007669"/>
    <property type="project" value="InterPro"/>
</dbReference>
<protein>
    <recommendedName>
        <fullName evidence="2">F-box domain-containing protein</fullName>
    </recommendedName>
</protein>
<gene>
    <name evidence="3" type="ORF">TWF703_008196</name>
</gene>
<evidence type="ECO:0000313" key="4">
    <source>
        <dbReference type="Proteomes" id="UP000480548"/>
    </source>
</evidence>
<dbReference type="SUPFAM" id="SSF48208">
    <property type="entry name" value="Six-hairpin glycosidases"/>
    <property type="match status" value="1"/>
</dbReference>
<dbReference type="AlphaFoldDB" id="A0A7C8NQZ8"/>
<dbReference type="Pfam" id="PF00646">
    <property type="entry name" value="F-box"/>
    <property type="match status" value="1"/>
</dbReference>
<feature type="domain" description="F-box" evidence="2">
    <location>
        <begin position="1"/>
        <end position="44"/>
    </location>
</feature>
<dbReference type="InterPro" id="IPR001810">
    <property type="entry name" value="F-box_dom"/>
</dbReference>
<comment type="caution">
    <text evidence="3">The sequence shown here is derived from an EMBL/GenBank/DDBJ whole genome shotgun (WGS) entry which is preliminary data.</text>
</comment>
<proteinExistence type="predicted"/>
<evidence type="ECO:0000256" key="1">
    <source>
        <dbReference type="SAM" id="MobiDB-lite"/>
    </source>
</evidence>
<dbReference type="InterPro" id="IPR005198">
    <property type="entry name" value="Glyco_hydro_76"/>
</dbReference>
<reference evidence="3 4" key="1">
    <citation type="submission" date="2019-06" db="EMBL/GenBank/DDBJ databases">
        <authorList>
            <person name="Palmer J.M."/>
        </authorList>
    </citation>
    <scope>NUCLEOTIDE SEQUENCE [LARGE SCALE GENOMIC DNA]</scope>
    <source>
        <strain evidence="3 4">TWF703</strain>
    </source>
</reference>
<dbReference type="PROSITE" id="PS50181">
    <property type="entry name" value="FBOX"/>
    <property type="match status" value="1"/>
</dbReference>
<organism evidence="3 4">
    <name type="scientific">Orbilia oligospora</name>
    <name type="common">Nematode-trapping fungus</name>
    <name type="synonym">Arthrobotrys oligospora</name>
    <dbReference type="NCBI Taxonomy" id="2813651"/>
    <lineage>
        <taxon>Eukaryota</taxon>
        <taxon>Fungi</taxon>
        <taxon>Dikarya</taxon>
        <taxon>Ascomycota</taxon>
        <taxon>Pezizomycotina</taxon>
        <taxon>Orbiliomycetes</taxon>
        <taxon>Orbiliales</taxon>
        <taxon>Orbiliaceae</taxon>
        <taxon>Orbilia</taxon>
    </lineage>
</organism>
<feature type="compositionally biased region" description="Basic and acidic residues" evidence="1">
    <location>
        <begin position="174"/>
        <end position="186"/>
    </location>
</feature>
<evidence type="ECO:0000313" key="3">
    <source>
        <dbReference type="EMBL" id="KAF3130401.1"/>
    </source>
</evidence>
<accession>A0A7C8NQZ8</accession>
<dbReference type="Proteomes" id="UP000480548">
    <property type="component" value="Unassembled WGS sequence"/>
</dbReference>
<dbReference type="InterPro" id="IPR036047">
    <property type="entry name" value="F-box-like_dom_sf"/>
</dbReference>
<dbReference type="SUPFAM" id="SSF81383">
    <property type="entry name" value="F-box domain"/>
    <property type="match status" value="1"/>
</dbReference>
<dbReference type="EMBL" id="WIQZ01000054">
    <property type="protein sequence ID" value="KAF3130401.1"/>
    <property type="molecule type" value="Genomic_DNA"/>
</dbReference>
<name>A0A7C8NQZ8_ORBOL</name>
<dbReference type="Gene3D" id="1.50.10.20">
    <property type="match status" value="1"/>
</dbReference>
<feature type="region of interest" description="Disordered" evidence="1">
    <location>
        <begin position="109"/>
        <end position="198"/>
    </location>
</feature>
<dbReference type="Pfam" id="PF03663">
    <property type="entry name" value="Glyco_hydro_76"/>
    <property type="match status" value="1"/>
</dbReference>
<dbReference type="InterPro" id="IPR053169">
    <property type="entry name" value="MUG_Protein"/>
</dbReference>
<dbReference type="PANTHER" id="PTHR47791:SF2">
    <property type="entry name" value="ENDO MANNANASE, GH76 FAMILY (EUROFUNG)"/>
    <property type="match status" value="1"/>
</dbReference>